<dbReference type="PROSITE" id="PS50928">
    <property type="entry name" value="ABC_TM1"/>
    <property type="match status" value="1"/>
</dbReference>
<feature type="domain" description="ABC transmembrane type-1" evidence="9">
    <location>
        <begin position="28"/>
        <end position="219"/>
    </location>
</feature>
<keyword evidence="4" id="KW-1003">Cell membrane</keyword>
<dbReference type="InterPro" id="IPR043429">
    <property type="entry name" value="ArtM/GltK/GlnP/TcyL/YhdX-like"/>
</dbReference>
<dbReference type="CDD" id="cd06261">
    <property type="entry name" value="TM_PBP2"/>
    <property type="match status" value="1"/>
</dbReference>
<dbReference type="PANTHER" id="PTHR30614:SF42">
    <property type="entry name" value="GLUTAMATE_ASPARTATE IMPORT PERMEASE PROTEIN GLTJ"/>
    <property type="match status" value="1"/>
</dbReference>
<dbReference type="GO" id="GO:0006865">
    <property type="term" value="P:amino acid transport"/>
    <property type="evidence" value="ECO:0007669"/>
    <property type="project" value="TreeGrafter"/>
</dbReference>
<evidence type="ECO:0000313" key="10">
    <source>
        <dbReference type="EMBL" id="NMU88312.1"/>
    </source>
</evidence>
<evidence type="ECO:0000256" key="2">
    <source>
        <dbReference type="ARBA" id="ARBA00010072"/>
    </source>
</evidence>
<reference evidence="10 11" key="1">
    <citation type="submission" date="2020-04" db="EMBL/GenBank/DDBJ databases">
        <title>Achromobacter ruhlandii genome sequencing and assembly.</title>
        <authorList>
            <person name="Martins R.C.R."/>
            <person name="Perdigao-Neto L.V."/>
            <person name="Levin A.S.S."/>
            <person name="Costa S.F."/>
        </authorList>
    </citation>
    <scope>NUCLEOTIDE SEQUENCE [LARGE SCALE GENOMIC DNA]</scope>
    <source>
        <strain evidence="10 11">9035ralo</strain>
    </source>
</reference>
<dbReference type="Proteomes" id="UP000542405">
    <property type="component" value="Unassembled WGS sequence"/>
</dbReference>
<feature type="transmembrane region" description="Helical" evidence="8">
    <location>
        <begin position="20"/>
        <end position="49"/>
    </location>
</feature>
<comment type="subcellular location">
    <subcellularLocation>
        <location evidence="1">Cell inner membrane</location>
        <topology evidence="1">Multi-pass membrane protein</topology>
    </subcellularLocation>
    <subcellularLocation>
        <location evidence="8">Cell membrane</location>
        <topology evidence="8">Multi-pass membrane protein</topology>
    </subcellularLocation>
</comment>
<dbReference type="SUPFAM" id="SSF161098">
    <property type="entry name" value="MetI-like"/>
    <property type="match status" value="1"/>
</dbReference>
<gene>
    <name evidence="10" type="ORF">HGQ98_00205</name>
</gene>
<comment type="similarity">
    <text evidence="2">Belongs to the binding-protein-dependent transport system permease family. HisMQ subfamily.</text>
</comment>
<keyword evidence="7 8" id="KW-0472">Membrane</keyword>
<evidence type="ECO:0000256" key="7">
    <source>
        <dbReference type="ARBA" id="ARBA00023136"/>
    </source>
</evidence>
<dbReference type="InterPro" id="IPR010065">
    <property type="entry name" value="AA_ABC_transptr_permease_3TM"/>
</dbReference>
<dbReference type="PANTHER" id="PTHR30614">
    <property type="entry name" value="MEMBRANE COMPONENT OF AMINO ACID ABC TRANSPORTER"/>
    <property type="match status" value="1"/>
</dbReference>
<dbReference type="EMBL" id="JABBZE010000001">
    <property type="protein sequence ID" value="NMU88312.1"/>
    <property type="molecule type" value="Genomic_DNA"/>
</dbReference>
<keyword evidence="6 8" id="KW-1133">Transmembrane helix</keyword>
<comment type="caution">
    <text evidence="10">The sequence shown here is derived from an EMBL/GenBank/DDBJ whole genome shotgun (WGS) entry which is preliminary data.</text>
</comment>
<evidence type="ECO:0000256" key="6">
    <source>
        <dbReference type="ARBA" id="ARBA00022989"/>
    </source>
</evidence>
<keyword evidence="5 8" id="KW-0812">Transmembrane</keyword>
<dbReference type="GO" id="GO:0022857">
    <property type="term" value="F:transmembrane transporter activity"/>
    <property type="evidence" value="ECO:0007669"/>
    <property type="project" value="InterPro"/>
</dbReference>
<evidence type="ECO:0000313" key="11">
    <source>
        <dbReference type="Proteomes" id="UP000542405"/>
    </source>
</evidence>
<dbReference type="NCBIfam" id="TIGR01726">
    <property type="entry name" value="HEQRo_perm_3TM"/>
    <property type="match status" value="1"/>
</dbReference>
<dbReference type="GO" id="GO:0043190">
    <property type="term" value="C:ATP-binding cassette (ABC) transporter complex"/>
    <property type="evidence" value="ECO:0007669"/>
    <property type="project" value="InterPro"/>
</dbReference>
<dbReference type="RefSeq" id="WP_169535589.1">
    <property type="nucleotide sequence ID" value="NZ_JABBZE010000001.1"/>
</dbReference>
<name>A0A848NCD2_9BURK</name>
<evidence type="ECO:0000256" key="1">
    <source>
        <dbReference type="ARBA" id="ARBA00004429"/>
    </source>
</evidence>
<dbReference type="AlphaFoldDB" id="A0A848NCD2"/>
<organism evidence="10 11">
    <name type="scientific">Achromobacter ruhlandii</name>
    <dbReference type="NCBI Taxonomy" id="72557"/>
    <lineage>
        <taxon>Bacteria</taxon>
        <taxon>Pseudomonadati</taxon>
        <taxon>Pseudomonadota</taxon>
        <taxon>Betaproteobacteria</taxon>
        <taxon>Burkholderiales</taxon>
        <taxon>Alcaligenaceae</taxon>
        <taxon>Achromobacter</taxon>
    </lineage>
</organism>
<dbReference type="InterPro" id="IPR000515">
    <property type="entry name" value="MetI-like"/>
</dbReference>
<sequence>MQAWHWEVFLKDPGGNYGSYLQWLLSAWGWTISVAVCAMGIALVIGTIVGILRSVQNRLWAGVSQAWIELFRNIPLILQVFLWYQVMPVLVPELRRTSGFVLVVVALGLYTSSRIATQVFSGIRAVAVGHKSAATALGLTQIQSYRYVILPVSFRVILPVLTTEMMSVVKNSSVAFAVSVGELTMFALQAQEETARGTEIYLAVTGLYALSAIIVNRLMLLIQAKVEVPGVASGSRRMKESRC</sequence>
<evidence type="ECO:0000256" key="3">
    <source>
        <dbReference type="ARBA" id="ARBA00022448"/>
    </source>
</evidence>
<evidence type="ECO:0000259" key="9">
    <source>
        <dbReference type="PROSITE" id="PS50928"/>
    </source>
</evidence>
<evidence type="ECO:0000256" key="5">
    <source>
        <dbReference type="ARBA" id="ARBA00022692"/>
    </source>
</evidence>
<evidence type="ECO:0000256" key="8">
    <source>
        <dbReference type="RuleBase" id="RU363032"/>
    </source>
</evidence>
<keyword evidence="3 8" id="KW-0813">Transport</keyword>
<dbReference type="Gene3D" id="1.10.3720.10">
    <property type="entry name" value="MetI-like"/>
    <property type="match status" value="1"/>
</dbReference>
<dbReference type="InterPro" id="IPR035906">
    <property type="entry name" value="MetI-like_sf"/>
</dbReference>
<evidence type="ECO:0000256" key="4">
    <source>
        <dbReference type="ARBA" id="ARBA00022475"/>
    </source>
</evidence>
<feature type="transmembrane region" description="Helical" evidence="8">
    <location>
        <begin position="200"/>
        <end position="222"/>
    </location>
</feature>
<proteinExistence type="inferred from homology"/>
<accession>A0A848NCD2</accession>
<protein>
    <submittedName>
        <fullName evidence="10">Amino acid ABC transporter permease</fullName>
    </submittedName>
</protein>
<dbReference type="Pfam" id="PF00528">
    <property type="entry name" value="BPD_transp_1"/>
    <property type="match status" value="1"/>
</dbReference>